<feature type="region of interest" description="Disordered" evidence="1">
    <location>
        <begin position="146"/>
        <end position="414"/>
    </location>
</feature>
<keyword evidence="3" id="KW-1185">Reference proteome</keyword>
<dbReference type="AlphaFoldDB" id="A0AA90SM61"/>
<evidence type="ECO:0000313" key="2">
    <source>
        <dbReference type="EMBL" id="MDP0398947.1"/>
    </source>
</evidence>
<protein>
    <recommendedName>
        <fullName evidence="4">PPE family protein</fullName>
    </recommendedName>
</protein>
<dbReference type="RefSeq" id="WP_305111721.1">
    <property type="nucleotide sequence ID" value="NZ_JAUTIX010000005.1"/>
</dbReference>
<reference evidence="2" key="1">
    <citation type="submission" date="2023-08" db="EMBL/GenBank/DDBJ databases">
        <title>The draft genome of Tsukamurella strandjordii strain 050030.</title>
        <authorList>
            <person name="Zhao F."/>
            <person name="Feng Y."/>
            <person name="Zong Z."/>
        </authorList>
    </citation>
    <scope>NUCLEOTIDE SEQUENCE</scope>
    <source>
        <strain evidence="2">050030</strain>
    </source>
</reference>
<name>A0AA90SM61_9ACTN</name>
<evidence type="ECO:0000313" key="3">
    <source>
        <dbReference type="Proteomes" id="UP001178281"/>
    </source>
</evidence>
<feature type="compositionally biased region" description="Low complexity" evidence="1">
    <location>
        <begin position="226"/>
        <end position="240"/>
    </location>
</feature>
<feature type="compositionally biased region" description="Low complexity" evidence="1">
    <location>
        <begin position="165"/>
        <end position="189"/>
    </location>
</feature>
<organism evidence="2 3">
    <name type="scientific">Tsukamurella strandjordii</name>
    <dbReference type="NCBI Taxonomy" id="147577"/>
    <lineage>
        <taxon>Bacteria</taxon>
        <taxon>Bacillati</taxon>
        <taxon>Actinomycetota</taxon>
        <taxon>Actinomycetes</taxon>
        <taxon>Mycobacteriales</taxon>
        <taxon>Tsukamurellaceae</taxon>
        <taxon>Tsukamurella</taxon>
    </lineage>
</organism>
<comment type="caution">
    <text evidence="2">The sequence shown here is derived from an EMBL/GenBank/DDBJ whole genome shotgun (WGS) entry which is preliminary data.</text>
</comment>
<dbReference type="Proteomes" id="UP001178281">
    <property type="component" value="Unassembled WGS sequence"/>
</dbReference>
<dbReference type="EMBL" id="JAUTIX010000005">
    <property type="protein sequence ID" value="MDP0398947.1"/>
    <property type="molecule type" value="Genomic_DNA"/>
</dbReference>
<gene>
    <name evidence="2" type="ORF">Q7X28_13525</name>
</gene>
<evidence type="ECO:0000256" key="1">
    <source>
        <dbReference type="SAM" id="MobiDB-lite"/>
    </source>
</evidence>
<feature type="compositionally biased region" description="Gly residues" evidence="1">
    <location>
        <begin position="293"/>
        <end position="314"/>
    </location>
</feature>
<proteinExistence type="predicted"/>
<feature type="compositionally biased region" description="Low complexity" evidence="1">
    <location>
        <begin position="196"/>
        <end position="211"/>
    </location>
</feature>
<feature type="compositionally biased region" description="Basic and acidic residues" evidence="1">
    <location>
        <begin position="397"/>
        <end position="414"/>
    </location>
</feature>
<accession>A0AA90SM61</accession>
<evidence type="ECO:0008006" key="4">
    <source>
        <dbReference type="Google" id="ProtNLM"/>
    </source>
</evidence>
<feature type="compositionally biased region" description="Gly residues" evidence="1">
    <location>
        <begin position="351"/>
        <end position="362"/>
    </location>
</feature>
<sequence>MADFQTVGATPFDGWSRFQIRLFAQSLSGAGIAADKEAILDASLAQMDSIAELERDVASQTSKWLGDPAPRSFEVVGNYVKASYESAVSAAGVINQVNGLSDTATRTNEQFRDCSVRDTDSGGVGGELAAQLRSVYTSPVQADASTLPLGDEVKKPTFDGDTGTSGPQGPAPISAPGGSAPGGTPASGPSSGGAGTDTAASTPSDPSAATAEGVTADGVTADETNSAAGAPGAPSTSGTGQPPGTSPAGTPESAGSTDGIPVAGENGTVGTDRYGGGGSNLTPLFSPAASAATGGGRSPGGGAGGLRAGGGGPSPLGLRSEGSALRSATSTAAVSGPSASGARATSMPLGGTPGAAGGQRGSGDGRHRTPGYLVNRTNGEEIIGTNPLVGPGVLGEWRPETTADKPPRRDPRPN</sequence>